<organism evidence="1 2">
    <name type="scientific">Eumeta variegata</name>
    <name type="common">Bagworm moth</name>
    <name type="synonym">Eumeta japonica</name>
    <dbReference type="NCBI Taxonomy" id="151549"/>
    <lineage>
        <taxon>Eukaryota</taxon>
        <taxon>Metazoa</taxon>
        <taxon>Ecdysozoa</taxon>
        <taxon>Arthropoda</taxon>
        <taxon>Hexapoda</taxon>
        <taxon>Insecta</taxon>
        <taxon>Pterygota</taxon>
        <taxon>Neoptera</taxon>
        <taxon>Endopterygota</taxon>
        <taxon>Lepidoptera</taxon>
        <taxon>Glossata</taxon>
        <taxon>Ditrysia</taxon>
        <taxon>Tineoidea</taxon>
        <taxon>Psychidae</taxon>
        <taxon>Oiketicinae</taxon>
        <taxon>Eumeta</taxon>
    </lineage>
</organism>
<evidence type="ECO:0000313" key="2">
    <source>
        <dbReference type="Proteomes" id="UP000299102"/>
    </source>
</evidence>
<reference evidence="1 2" key="1">
    <citation type="journal article" date="2019" name="Commun. Biol.">
        <title>The bagworm genome reveals a unique fibroin gene that provides high tensile strength.</title>
        <authorList>
            <person name="Kono N."/>
            <person name="Nakamura H."/>
            <person name="Ohtoshi R."/>
            <person name="Tomita M."/>
            <person name="Numata K."/>
            <person name="Arakawa K."/>
        </authorList>
    </citation>
    <scope>NUCLEOTIDE SEQUENCE [LARGE SCALE GENOMIC DNA]</scope>
</reference>
<sequence length="178" mass="20126">MEEAEVRERSRPVPGVGLSSTAAGWPEPLVRAPLKGVAMPALASAQLLSYIGAESTATTVGAHLRTRSHACPMSGYCGRPCYRYVYRLPGRKDNRKTRVQVNATEILMNTDDNLRSRYDSGESEGIQCDNTIFLTRSHVCEREHPKVKLYTFAWNFVYQRLTHNFDVRREGHLMAPKR</sequence>
<dbReference type="Proteomes" id="UP000299102">
    <property type="component" value="Unassembled WGS sequence"/>
</dbReference>
<evidence type="ECO:0000313" key="1">
    <source>
        <dbReference type="EMBL" id="GBP81674.1"/>
    </source>
</evidence>
<proteinExistence type="predicted"/>
<accession>A0A4C1Z3P6</accession>
<name>A0A4C1Z3P6_EUMVA</name>
<dbReference type="EMBL" id="BGZK01001524">
    <property type="protein sequence ID" value="GBP81674.1"/>
    <property type="molecule type" value="Genomic_DNA"/>
</dbReference>
<protein>
    <submittedName>
        <fullName evidence="1">Uncharacterized protein</fullName>
    </submittedName>
</protein>
<gene>
    <name evidence="1" type="ORF">EVAR_63161_1</name>
</gene>
<dbReference type="AlphaFoldDB" id="A0A4C1Z3P6"/>
<keyword evidence="2" id="KW-1185">Reference proteome</keyword>
<comment type="caution">
    <text evidence="1">The sequence shown here is derived from an EMBL/GenBank/DDBJ whole genome shotgun (WGS) entry which is preliminary data.</text>
</comment>